<dbReference type="GeneID" id="54346858"/>
<protein>
    <submittedName>
        <fullName evidence="2">Uncharacterized protein</fullName>
    </submittedName>
</protein>
<sequence length="212" mass="23330">MYRGPCTEEHVQRNMYRGTWTEEHVQRNVDRGTCTSVRLTRSAIASPNASPPSQPPSSALGRADKSLRLGGDAGRSVTQLACRPRSPSSMLRSCTGRRRMALHECKRTEALVACVPCRASHGCWASHGCCIHPSLQTSRDQMAAVKELSNATASTQPLVNSRTLTTSPQVKGWTLTTSPQVRSWTLTTSPQVTGQRNLQVKVKDLQVRVKEY</sequence>
<organism evidence="2 3">
    <name type="scientific">Didymella exigua CBS 183.55</name>
    <dbReference type="NCBI Taxonomy" id="1150837"/>
    <lineage>
        <taxon>Eukaryota</taxon>
        <taxon>Fungi</taxon>
        <taxon>Dikarya</taxon>
        <taxon>Ascomycota</taxon>
        <taxon>Pezizomycotina</taxon>
        <taxon>Dothideomycetes</taxon>
        <taxon>Pleosporomycetidae</taxon>
        <taxon>Pleosporales</taxon>
        <taxon>Pleosporineae</taxon>
        <taxon>Didymellaceae</taxon>
        <taxon>Didymella</taxon>
    </lineage>
</organism>
<feature type="region of interest" description="Disordered" evidence="1">
    <location>
        <begin position="41"/>
        <end position="70"/>
    </location>
</feature>
<name>A0A6A5RA30_9PLEO</name>
<dbReference type="AlphaFoldDB" id="A0A6A5RA30"/>
<evidence type="ECO:0000256" key="1">
    <source>
        <dbReference type="SAM" id="MobiDB-lite"/>
    </source>
</evidence>
<gene>
    <name evidence="2" type="ORF">M421DRAFT_311823</name>
</gene>
<keyword evidence="3" id="KW-1185">Reference proteome</keyword>
<dbReference type="EMBL" id="ML979004">
    <property type="protein sequence ID" value="KAF1923526.1"/>
    <property type="molecule type" value="Genomic_DNA"/>
</dbReference>
<evidence type="ECO:0000313" key="3">
    <source>
        <dbReference type="Proteomes" id="UP000800082"/>
    </source>
</evidence>
<dbReference type="RefSeq" id="XP_033443779.1">
    <property type="nucleotide sequence ID" value="XM_033589211.1"/>
</dbReference>
<dbReference type="Proteomes" id="UP000800082">
    <property type="component" value="Unassembled WGS sequence"/>
</dbReference>
<evidence type="ECO:0000313" key="2">
    <source>
        <dbReference type="EMBL" id="KAF1923526.1"/>
    </source>
</evidence>
<proteinExistence type="predicted"/>
<reference evidence="2" key="1">
    <citation type="journal article" date="2020" name="Stud. Mycol.">
        <title>101 Dothideomycetes genomes: a test case for predicting lifestyles and emergence of pathogens.</title>
        <authorList>
            <person name="Haridas S."/>
            <person name="Albert R."/>
            <person name="Binder M."/>
            <person name="Bloem J."/>
            <person name="Labutti K."/>
            <person name="Salamov A."/>
            <person name="Andreopoulos B."/>
            <person name="Baker S."/>
            <person name="Barry K."/>
            <person name="Bills G."/>
            <person name="Bluhm B."/>
            <person name="Cannon C."/>
            <person name="Castanera R."/>
            <person name="Culley D."/>
            <person name="Daum C."/>
            <person name="Ezra D."/>
            <person name="Gonzalez J."/>
            <person name="Henrissat B."/>
            <person name="Kuo A."/>
            <person name="Liang C."/>
            <person name="Lipzen A."/>
            <person name="Lutzoni F."/>
            <person name="Magnuson J."/>
            <person name="Mondo S."/>
            <person name="Nolan M."/>
            <person name="Ohm R."/>
            <person name="Pangilinan J."/>
            <person name="Park H.-J."/>
            <person name="Ramirez L."/>
            <person name="Alfaro M."/>
            <person name="Sun H."/>
            <person name="Tritt A."/>
            <person name="Yoshinaga Y."/>
            <person name="Zwiers L.-H."/>
            <person name="Turgeon B."/>
            <person name="Goodwin S."/>
            <person name="Spatafora J."/>
            <person name="Crous P."/>
            <person name="Grigoriev I."/>
        </authorList>
    </citation>
    <scope>NUCLEOTIDE SEQUENCE</scope>
    <source>
        <strain evidence="2">CBS 183.55</strain>
    </source>
</reference>
<accession>A0A6A5RA30</accession>